<organism evidence="7 8">
    <name type="scientific">Microthyrium microscopicum</name>
    <dbReference type="NCBI Taxonomy" id="703497"/>
    <lineage>
        <taxon>Eukaryota</taxon>
        <taxon>Fungi</taxon>
        <taxon>Dikarya</taxon>
        <taxon>Ascomycota</taxon>
        <taxon>Pezizomycotina</taxon>
        <taxon>Dothideomycetes</taxon>
        <taxon>Dothideomycetes incertae sedis</taxon>
        <taxon>Microthyriales</taxon>
        <taxon>Microthyriaceae</taxon>
        <taxon>Microthyrium</taxon>
    </lineage>
</organism>
<comment type="subcellular location">
    <subcellularLocation>
        <location evidence="1">Secreted</location>
        <location evidence="1">Cell wall</location>
    </subcellularLocation>
</comment>
<dbReference type="OrthoDB" id="5415592at2759"/>
<dbReference type="GO" id="GO:0031505">
    <property type="term" value="P:fungal-type cell wall organization"/>
    <property type="evidence" value="ECO:0007669"/>
    <property type="project" value="TreeGrafter"/>
</dbReference>
<proteinExistence type="inferred from homology"/>
<accession>A0A6A6U770</accession>
<protein>
    <recommendedName>
        <fullName evidence="6">Cell wall mannoprotein PIR1-like C-terminal domain-containing protein</fullName>
    </recommendedName>
</protein>
<dbReference type="Pfam" id="PF22799">
    <property type="entry name" value="PIR1-like_C"/>
    <property type="match status" value="1"/>
</dbReference>
<dbReference type="GO" id="GO:0009277">
    <property type="term" value="C:fungal-type cell wall"/>
    <property type="evidence" value="ECO:0007669"/>
    <property type="project" value="TreeGrafter"/>
</dbReference>
<evidence type="ECO:0000256" key="3">
    <source>
        <dbReference type="ARBA" id="ARBA00022525"/>
    </source>
</evidence>
<name>A0A6A6U770_9PEZI</name>
<evidence type="ECO:0000256" key="5">
    <source>
        <dbReference type="ARBA" id="ARBA00038219"/>
    </source>
</evidence>
<dbReference type="PANTHER" id="PTHR47254:SF1">
    <property type="entry name" value="CELL WALL MANNOPROTEIN CIS3-RELATED"/>
    <property type="match status" value="1"/>
</dbReference>
<dbReference type="Proteomes" id="UP000799302">
    <property type="component" value="Unassembled WGS sequence"/>
</dbReference>
<evidence type="ECO:0000313" key="8">
    <source>
        <dbReference type="Proteomes" id="UP000799302"/>
    </source>
</evidence>
<keyword evidence="8" id="KW-1185">Reference proteome</keyword>
<feature type="domain" description="Cell wall mannoprotein PIR1-like C-terminal" evidence="6">
    <location>
        <begin position="21"/>
        <end position="94"/>
    </location>
</feature>
<evidence type="ECO:0000313" key="7">
    <source>
        <dbReference type="EMBL" id="KAF2667790.1"/>
    </source>
</evidence>
<sequence>MGGVGCNNKDGSTLSMKLVNGVLTDNKGRTGYIASNRQFQFDAPPQAGALLTAGWSVCDDGFLALGQQKIFYQCLSGSFWNLYDQNIAAQCKPVNFILLENKDC</sequence>
<evidence type="ECO:0000256" key="1">
    <source>
        <dbReference type="ARBA" id="ARBA00004191"/>
    </source>
</evidence>
<keyword evidence="3" id="KW-0964">Secreted</keyword>
<evidence type="ECO:0000256" key="4">
    <source>
        <dbReference type="ARBA" id="ARBA00022729"/>
    </source>
</evidence>
<gene>
    <name evidence="7" type="ORF">BT63DRAFT_375174</name>
</gene>
<comment type="similarity">
    <text evidence="5">Belongs to the PIR protein family.</text>
</comment>
<dbReference type="PANTHER" id="PTHR47254">
    <property type="entry name" value="CELL WALL MANNOPROTEIN CIS3-RELATED"/>
    <property type="match status" value="1"/>
</dbReference>
<dbReference type="AlphaFoldDB" id="A0A6A6U770"/>
<reference evidence="7" key="1">
    <citation type="journal article" date="2020" name="Stud. Mycol.">
        <title>101 Dothideomycetes genomes: a test case for predicting lifestyles and emergence of pathogens.</title>
        <authorList>
            <person name="Haridas S."/>
            <person name="Albert R."/>
            <person name="Binder M."/>
            <person name="Bloem J."/>
            <person name="Labutti K."/>
            <person name="Salamov A."/>
            <person name="Andreopoulos B."/>
            <person name="Baker S."/>
            <person name="Barry K."/>
            <person name="Bills G."/>
            <person name="Bluhm B."/>
            <person name="Cannon C."/>
            <person name="Castanera R."/>
            <person name="Culley D."/>
            <person name="Daum C."/>
            <person name="Ezra D."/>
            <person name="Gonzalez J."/>
            <person name="Henrissat B."/>
            <person name="Kuo A."/>
            <person name="Liang C."/>
            <person name="Lipzen A."/>
            <person name="Lutzoni F."/>
            <person name="Magnuson J."/>
            <person name="Mondo S."/>
            <person name="Nolan M."/>
            <person name="Ohm R."/>
            <person name="Pangilinan J."/>
            <person name="Park H.-J."/>
            <person name="Ramirez L."/>
            <person name="Alfaro M."/>
            <person name="Sun H."/>
            <person name="Tritt A."/>
            <person name="Yoshinaga Y."/>
            <person name="Zwiers L.-H."/>
            <person name="Turgeon B."/>
            <person name="Goodwin S."/>
            <person name="Spatafora J."/>
            <person name="Crous P."/>
            <person name="Grigoriev I."/>
        </authorList>
    </citation>
    <scope>NUCLEOTIDE SEQUENCE</scope>
    <source>
        <strain evidence="7">CBS 115976</strain>
    </source>
</reference>
<dbReference type="EMBL" id="MU004237">
    <property type="protein sequence ID" value="KAF2667790.1"/>
    <property type="molecule type" value="Genomic_DNA"/>
</dbReference>
<dbReference type="InterPro" id="IPR054508">
    <property type="entry name" value="PIR1-like_C"/>
</dbReference>
<evidence type="ECO:0000256" key="2">
    <source>
        <dbReference type="ARBA" id="ARBA00022512"/>
    </source>
</evidence>
<keyword evidence="4" id="KW-0732">Signal</keyword>
<dbReference type="GO" id="GO:0005199">
    <property type="term" value="F:structural constituent of cell wall"/>
    <property type="evidence" value="ECO:0007669"/>
    <property type="project" value="TreeGrafter"/>
</dbReference>
<evidence type="ECO:0000259" key="6">
    <source>
        <dbReference type="Pfam" id="PF22799"/>
    </source>
</evidence>
<keyword evidence="2" id="KW-0134">Cell wall</keyword>
<dbReference type="InterPro" id="IPR051153">
    <property type="entry name" value="Yeast_CWMannoprotein_PIR"/>
</dbReference>